<keyword evidence="1" id="KW-0238">DNA-binding</keyword>
<evidence type="ECO:0000313" key="4">
    <source>
        <dbReference type="EMBL" id="RDZ09242.1"/>
    </source>
</evidence>
<dbReference type="InterPro" id="IPR009061">
    <property type="entry name" value="DNA-bd_dom_put_sf"/>
</dbReference>
<dbReference type="Proteomes" id="UP000256519">
    <property type="component" value="Unassembled WGS sequence"/>
</dbReference>
<sequence length="137" mass="16346">MDTMAYSIGEFAKILGVTASSLRYYERQGLLTPKRDENNLRRYTDNDIEWAKFLLHLKDSGMLITELKQYTKWRAIGDKTIQERLHLLENRKHLVQQEIQTLQQSLDILNRKIEFYNDQLRGELYDFVLYPNEESNS</sequence>
<proteinExistence type="predicted"/>
<evidence type="ECO:0000313" key="5">
    <source>
        <dbReference type="Proteomes" id="UP000256519"/>
    </source>
</evidence>
<dbReference type="PRINTS" id="PR00040">
    <property type="entry name" value="HTHMERR"/>
</dbReference>
<dbReference type="Gene3D" id="1.10.1660.10">
    <property type="match status" value="1"/>
</dbReference>
<protein>
    <submittedName>
        <fullName evidence="4">MerR family transcriptional regulator</fullName>
    </submittedName>
</protein>
<name>A0A3D8WWJ0_PRIMG</name>
<reference evidence="4 5" key="1">
    <citation type="journal article" date="2018" name="Appl. Environ. Microbiol.">
        <title>Antimicrobial susceptibility testing and tentative epidemiological cut-off values of five Bacillus species relevant for use as animal feed additives or for plant protection.</title>
        <authorList>
            <person name="Agerso Y."/>
            <person name="Stuer-Lauridsen B."/>
            <person name="Bjerre K."/>
            <person name="Jensen M.G."/>
            <person name="Johansen E."/>
            <person name="Bennedsen M."/>
            <person name="Brockmann E."/>
            <person name="Nielsen B."/>
        </authorList>
    </citation>
    <scope>NUCLEOTIDE SEQUENCE [LARGE SCALE GENOMIC DNA]</scope>
    <source>
        <strain evidence="4 5">CHCC20162</strain>
    </source>
</reference>
<feature type="coiled-coil region" evidence="2">
    <location>
        <begin position="85"/>
        <end position="119"/>
    </location>
</feature>
<evidence type="ECO:0000259" key="3">
    <source>
        <dbReference type="PROSITE" id="PS50937"/>
    </source>
</evidence>
<dbReference type="PROSITE" id="PS00552">
    <property type="entry name" value="HTH_MERR_1"/>
    <property type="match status" value="1"/>
</dbReference>
<organism evidence="4 5">
    <name type="scientific">Priestia megaterium</name>
    <name type="common">Bacillus megaterium</name>
    <dbReference type="NCBI Taxonomy" id="1404"/>
    <lineage>
        <taxon>Bacteria</taxon>
        <taxon>Bacillati</taxon>
        <taxon>Bacillota</taxon>
        <taxon>Bacilli</taxon>
        <taxon>Bacillales</taxon>
        <taxon>Bacillaceae</taxon>
        <taxon>Priestia</taxon>
    </lineage>
</organism>
<dbReference type="Pfam" id="PF13411">
    <property type="entry name" value="MerR_1"/>
    <property type="match status" value="1"/>
</dbReference>
<dbReference type="PANTHER" id="PTHR30204:SF98">
    <property type="entry name" value="HTH-TYPE TRANSCRIPTIONAL REGULATOR ADHR"/>
    <property type="match status" value="1"/>
</dbReference>
<dbReference type="PANTHER" id="PTHR30204">
    <property type="entry name" value="REDOX-CYCLING DRUG-SENSING TRANSCRIPTIONAL ACTIVATOR SOXR"/>
    <property type="match status" value="1"/>
</dbReference>
<dbReference type="CDD" id="cd01109">
    <property type="entry name" value="HTH_YyaN"/>
    <property type="match status" value="1"/>
</dbReference>
<evidence type="ECO:0000256" key="1">
    <source>
        <dbReference type="ARBA" id="ARBA00023125"/>
    </source>
</evidence>
<accession>A0A3D8WWJ0</accession>
<feature type="domain" description="HTH merR-type" evidence="3">
    <location>
        <begin position="5"/>
        <end position="73"/>
    </location>
</feature>
<keyword evidence="2" id="KW-0175">Coiled coil</keyword>
<dbReference type="InterPro" id="IPR047057">
    <property type="entry name" value="MerR_fam"/>
</dbReference>
<dbReference type="InterPro" id="IPR000551">
    <property type="entry name" value="MerR-type_HTH_dom"/>
</dbReference>
<dbReference type="GO" id="GO:0003700">
    <property type="term" value="F:DNA-binding transcription factor activity"/>
    <property type="evidence" value="ECO:0007669"/>
    <property type="project" value="InterPro"/>
</dbReference>
<gene>
    <name evidence="4" type="ORF">C3744_25155</name>
</gene>
<dbReference type="GO" id="GO:0003677">
    <property type="term" value="F:DNA binding"/>
    <property type="evidence" value="ECO:0007669"/>
    <property type="project" value="UniProtKB-KW"/>
</dbReference>
<evidence type="ECO:0000256" key="2">
    <source>
        <dbReference type="SAM" id="Coils"/>
    </source>
</evidence>
<dbReference type="SUPFAM" id="SSF46955">
    <property type="entry name" value="Putative DNA-binding domain"/>
    <property type="match status" value="1"/>
</dbReference>
<comment type="caution">
    <text evidence="4">The sequence shown here is derived from an EMBL/GenBank/DDBJ whole genome shotgun (WGS) entry which is preliminary data.</text>
</comment>
<dbReference type="EMBL" id="PQWM01000038">
    <property type="protein sequence ID" value="RDZ09242.1"/>
    <property type="molecule type" value="Genomic_DNA"/>
</dbReference>
<dbReference type="PROSITE" id="PS50937">
    <property type="entry name" value="HTH_MERR_2"/>
    <property type="match status" value="1"/>
</dbReference>
<dbReference type="AlphaFoldDB" id="A0A3D8WWJ0"/>
<dbReference type="SMART" id="SM00422">
    <property type="entry name" value="HTH_MERR"/>
    <property type="match status" value="1"/>
</dbReference>